<sequence length="267" mass="29293">MILKSAYAIDVTDGILQLEEKDSLWEALRIPLKEPMIVAFTGGGGKTTSMYCLADELAAQGKRVIVTTSTHILRPTDRIVTEAADWNTVSDFITSHKELFPLAGWVLVTGLPDKEGKLKGMELSELERLTLLCDVLLVEADGAKRLPLKIPKINEPVLPGGTHAVIGCMGLNCIGEPWEEMCFRYELTPQVFDGEKKNGRITPSDAAKILTSTNGTRKGAESMEYRILINKADDQRQLSSAQAVADAMGKQWAKNTAVTSFIEKDQN</sequence>
<dbReference type="OrthoDB" id="9797742at2"/>
<dbReference type="Gene3D" id="3.40.1190.10">
    <property type="entry name" value="Mur-like, catalytic domain"/>
    <property type="match status" value="1"/>
</dbReference>
<dbReference type="SUPFAM" id="SSF53623">
    <property type="entry name" value="MurD-like peptide ligases, catalytic domain"/>
    <property type="match status" value="1"/>
</dbReference>
<name>A0A2S6HUI0_9FIRM</name>
<accession>A0A2S6HUI0</accession>
<evidence type="ECO:0000313" key="1">
    <source>
        <dbReference type="EMBL" id="PPK81402.1"/>
    </source>
</evidence>
<dbReference type="RefSeq" id="WP_104436495.1">
    <property type="nucleotide sequence ID" value="NZ_PTJA01000004.1"/>
</dbReference>
<dbReference type="Pfam" id="PF19842">
    <property type="entry name" value="YqeC"/>
    <property type="match status" value="1"/>
</dbReference>
<proteinExistence type="predicted"/>
<reference evidence="1 2" key="1">
    <citation type="submission" date="2018-02" db="EMBL/GenBank/DDBJ databases">
        <title>Genomic Encyclopedia of Archaeal and Bacterial Type Strains, Phase II (KMG-II): from individual species to whole genera.</title>
        <authorList>
            <person name="Goeker M."/>
        </authorList>
    </citation>
    <scope>NUCLEOTIDE SEQUENCE [LARGE SCALE GENOMIC DNA]</scope>
    <source>
        <strain evidence="1 2">DSM 3808</strain>
    </source>
</reference>
<comment type="caution">
    <text evidence="1">The sequence shown here is derived from an EMBL/GenBank/DDBJ whole genome shotgun (WGS) entry which is preliminary data.</text>
</comment>
<dbReference type="AlphaFoldDB" id="A0A2S6HUI0"/>
<gene>
    <name evidence="1" type="ORF">BXY41_104204</name>
</gene>
<organism evidence="1 2">
    <name type="scientific">Lacrimispora xylanisolvens</name>
    <dbReference type="NCBI Taxonomy" id="384636"/>
    <lineage>
        <taxon>Bacteria</taxon>
        <taxon>Bacillati</taxon>
        <taxon>Bacillota</taxon>
        <taxon>Clostridia</taxon>
        <taxon>Lachnospirales</taxon>
        <taxon>Lachnospiraceae</taxon>
        <taxon>Lacrimispora</taxon>
    </lineage>
</organism>
<dbReference type="EMBL" id="PTJA01000004">
    <property type="protein sequence ID" value="PPK81402.1"/>
    <property type="molecule type" value="Genomic_DNA"/>
</dbReference>
<protein>
    <submittedName>
        <fullName evidence="1">Putative selenium-dependent hydroxylase accessory protein YqeC</fullName>
    </submittedName>
</protein>
<keyword evidence="2" id="KW-1185">Reference proteome</keyword>
<dbReference type="InterPro" id="IPR036565">
    <property type="entry name" value="Mur-like_cat_sf"/>
</dbReference>
<dbReference type="InterPro" id="IPR017587">
    <property type="entry name" value="YqeC"/>
</dbReference>
<dbReference type="NCBIfam" id="TIGR03172">
    <property type="entry name" value="selenium cofactor biosynthesis protein YqeC"/>
    <property type="match status" value="1"/>
</dbReference>
<dbReference type="GO" id="GO:0005524">
    <property type="term" value="F:ATP binding"/>
    <property type="evidence" value="ECO:0007669"/>
    <property type="project" value="InterPro"/>
</dbReference>
<dbReference type="Proteomes" id="UP000237749">
    <property type="component" value="Unassembled WGS sequence"/>
</dbReference>
<evidence type="ECO:0000313" key="2">
    <source>
        <dbReference type="Proteomes" id="UP000237749"/>
    </source>
</evidence>